<dbReference type="AlphaFoldDB" id="A0A3R9RIM4"/>
<dbReference type="SUPFAM" id="SSF102215">
    <property type="entry name" value="Creatininase"/>
    <property type="match status" value="1"/>
</dbReference>
<comment type="cofactor">
    <cofactor evidence="1">
        <name>Zn(2+)</name>
        <dbReference type="ChEBI" id="CHEBI:29105"/>
    </cofactor>
</comment>
<evidence type="ECO:0000313" key="6">
    <source>
        <dbReference type="Proteomes" id="UP000278149"/>
    </source>
</evidence>
<dbReference type="Pfam" id="PF02633">
    <property type="entry name" value="Creatininase"/>
    <property type="match status" value="1"/>
</dbReference>
<keyword evidence="3" id="KW-0378">Hydrolase</keyword>
<evidence type="ECO:0000256" key="2">
    <source>
        <dbReference type="ARBA" id="ARBA00022723"/>
    </source>
</evidence>
<keyword evidence="4" id="KW-0862">Zinc</keyword>
<dbReference type="GO" id="GO:0009231">
    <property type="term" value="P:riboflavin biosynthetic process"/>
    <property type="evidence" value="ECO:0007669"/>
    <property type="project" value="TreeGrafter"/>
</dbReference>
<keyword evidence="2" id="KW-0479">Metal-binding</keyword>
<dbReference type="InterPro" id="IPR024087">
    <property type="entry name" value="Creatininase-like_sf"/>
</dbReference>
<dbReference type="Gene3D" id="3.40.50.10310">
    <property type="entry name" value="Creatininase"/>
    <property type="match status" value="1"/>
</dbReference>
<dbReference type="PANTHER" id="PTHR35005:SF1">
    <property type="entry name" value="2-AMINO-5-FORMYLAMINO-6-RIBOSYLAMINOPYRIMIDIN-4(3H)-ONE 5'-MONOPHOSPHATE DEFORMYLASE"/>
    <property type="match status" value="1"/>
</dbReference>
<comment type="caution">
    <text evidence="5">The sequence shown here is derived from an EMBL/GenBank/DDBJ whole genome shotgun (WGS) entry which is preliminary data.</text>
</comment>
<dbReference type="GO" id="GO:0046872">
    <property type="term" value="F:metal ion binding"/>
    <property type="evidence" value="ECO:0007669"/>
    <property type="project" value="UniProtKB-KW"/>
</dbReference>
<proteinExistence type="predicted"/>
<evidence type="ECO:0000256" key="4">
    <source>
        <dbReference type="ARBA" id="ARBA00022833"/>
    </source>
</evidence>
<dbReference type="RefSeq" id="WP_125741552.1">
    <property type="nucleotide sequence ID" value="NZ_RCOR01000022.1"/>
</dbReference>
<evidence type="ECO:0000313" key="5">
    <source>
        <dbReference type="EMBL" id="RSN69033.1"/>
    </source>
</evidence>
<evidence type="ECO:0000256" key="3">
    <source>
        <dbReference type="ARBA" id="ARBA00022801"/>
    </source>
</evidence>
<dbReference type="EMBL" id="RCOR01000022">
    <property type="protein sequence ID" value="RSN69033.1"/>
    <property type="molecule type" value="Genomic_DNA"/>
</dbReference>
<reference evidence="5 6" key="1">
    <citation type="submission" date="2018-10" db="EMBL/GenBank/DDBJ databases">
        <title>Co-occurring genomic capacity for anaerobic methane metabolism and dissimilatory sulfite reduction discovered in the Korarchaeota.</title>
        <authorList>
            <person name="Mckay L.J."/>
            <person name="Dlakic M."/>
            <person name="Fields M.W."/>
            <person name="Delmont T.O."/>
            <person name="Eren A.M."/>
            <person name="Jay Z.J."/>
            <person name="Klingelsmith K.B."/>
            <person name="Rusch D.B."/>
            <person name="Inskeep W.P."/>
        </authorList>
    </citation>
    <scope>NUCLEOTIDE SEQUENCE [LARGE SCALE GENOMIC DNA]</scope>
    <source>
        <strain evidence="5 6">WS</strain>
    </source>
</reference>
<gene>
    <name evidence="5" type="ORF">D9Q81_04370</name>
</gene>
<dbReference type="GO" id="GO:0016811">
    <property type="term" value="F:hydrolase activity, acting on carbon-nitrogen (but not peptide) bonds, in linear amides"/>
    <property type="evidence" value="ECO:0007669"/>
    <property type="project" value="TreeGrafter"/>
</dbReference>
<dbReference type="InterPro" id="IPR003785">
    <property type="entry name" value="Creatininase/forma_Hydrolase"/>
</dbReference>
<protein>
    <submittedName>
        <fullName evidence="5">Creatininase family protein</fullName>
    </submittedName>
</protein>
<dbReference type="Proteomes" id="UP000278149">
    <property type="component" value="Unassembled WGS sequence"/>
</dbReference>
<name>A0A3R9RIM4_9CREN</name>
<dbReference type="PANTHER" id="PTHR35005">
    <property type="entry name" value="3-DEHYDRO-SCYLLO-INOSOSE HYDROLASE"/>
    <property type="match status" value="1"/>
</dbReference>
<organism evidence="5 6">
    <name type="scientific">Candidatus Korarchaeum cryptofilum</name>
    <dbReference type="NCBI Taxonomy" id="498846"/>
    <lineage>
        <taxon>Archaea</taxon>
        <taxon>Thermoproteota</taxon>
        <taxon>Candidatus Korarchaeia</taxon>
        <taxon>Candidatus Korarchaeales</taxon>
        <taxon>Candidatus Korarchaeaceae</taxon>
        <taxon>Candidatus Korarchaeum</taxon>
    </lineage>
</organism>
<sequence length="248" mass="27948">MSERRIWLMNLREFREAIEDTDLAILPVGVCEAHGPHLPLGTDFLIPEWIALNLAERLNALIAPPINYGVTLGLTGYFGTLRVSESTMESLMYDVLVDLMRNGFEKVIVMNGHGGSGQVEAISRAMRRAWLDYGLKSAMINWWNLARDLTEEIFGGSGGHAGVDETAMILEIDPSLVKGEMEREEIYRTREGIYAVPTPGSIISYDDRFSSRIPDRDKASEFANKLLERIFNEVMAIVEGWDRQEIHS</sequence>
<accession>A0A3R9RIM4</accession>
<evidence type="ECO:0000256" key="1">
    <source>
        <dbReference type="ARBA" id="ARBA00001947"/>
    </source>
</evidence>